<dbReference type="NCBIfam" id="TIGR00420">
    <property type="entry name" value="trmU"/>
    <property type="match status" value="1"/>
</dbReference>
<evidence type="ECO:0000256" key="4">
    <source>
        <dbReference type="ARBA" id="ARBA00022741"/>
    </source>
</evidence>
<organism evidence="13 14">
    <name type="scientific">Rhodoplanes elegans</name>
    <dbReference type="NCBI Taxonomy" id="29408"/>
    <lineage>
        <taxon>Bacteria</taxon>
        <taxon>Pseudomonadati</taxon>
        <taxon>Pseudomonadota</taxon>
        <taxon>Alphaproteobacteria</taxon>
        <taxon>Hyphomicrobiales</taxon>
        <taxon>Nitrobacteraceae</taxon>
        <taxon>Rhodoplanes</taxon>
    </lineage>
</organism>
<dbReference type="AlphaFoldDB" id="A0A327KCA7"/>
<feature type="region of interest" description="Disordered" evidence="10">
    <location>
        <begin position="393"/>
        <end position="412"/>
    </location>
</feature>
<dbReference type="GO" id="GO:0103016">
    <property type="term" value="F:tRNA-uridine 2-sulfurtransferase activity"/>
    <property type="evidence" value="ECO:0007669"/>
    <property type="project" value="UniProtKB-EC"/>
</dbReference>
<dbReference type="SUPFAM" id="SSF52402">
    <property type="entry name" value="Adenine nucleotide alpha hydrolases-like"/>
    <property type="match status" value="1"/>
</dbReference>
<evidence type="ECO:0000313" key="14">
    <source>
        <dbReference type="Proteomes" id="UP000248863"/>
    </source>
</evidence>
<dbReference type="EC" id="2.8.1.13" evidence="9"/>
<dbReference type="InterPro" id="IPR023382">
    <property type="entry name" value="MnmA-like_central_sf"/>
</dbReference>
<evidence type="ECO:0000256" key="9">
    <source>
        <dbReference type="HAMAP-Rule" id="MF_00144"/>
    </source>
</evidence>
<evidence type="ECO:0000256" key="1">
    <source>
        <dbReference type="ARBA" id="ARBA00022555"/>
    </source>
</evidence>
<dbReference type="Pfam" id="PF20259">
    <property type="entry name" value="tRNA_Me_trans_M"/>
    <property type="match status" value="1"/>
</dbReference>
<evidence type="ECO:0000256" key="8">
    <source>
        <dbReference type="ARBA" id="ARBA00051542"/>
    </source>
</evidence>
<keyword evidence="6 9" id="KW-0694">RNA-binding</keyword>
<dbReference type="GO" id="GO:0005737">
    <property type="term" value="C:cytoplasm"/>
    <property type="evidence" value="ECO:0007669"/>
    <property type="project" value="UniProtKB-SubCell"/>
</dbReference>
<evidence type="ECO:0000259" key="11">
    <source>
        <dbReference type="Pfam" id="PF20258"/>
    </source>
</evidence>
<comment type="caution">
    <text evidence="13">The sequence shown here is derived from an EMBL/GenBank/DDBJ whole genome shotgun (WGS) entry which is preliminary data.</text>
</comment>
<evidence type="ECO:0000256" key="10">
    <source>
        <dbReference type="SAM" id="MobiDB-lite"/>
    </source>
</evidence>
<feature type="domain" description="tRNA-specific 2-thiouridylase MnmA-like central" evidence="12">
    <location>
        <begin position="229"/>
        <end position="282"/>
    </location>
</feature>
<dbReference type="Pfam" id="PF20258">
    <property type="entry name" value="tRNA_Me_trans_C"/>
    <property type="match status" value="1"/>
</dbReference>
<dbReference type="Pfam" id="PF03054">
    <property type="entry name" value="tRNA_Me_trans"/>
    <property type="match status" value="1"/>
</dbReference>
<comment type="caution">
    <text evidence="9">Lacks conserved residue(s) required for the propagation of feature annotation.</text>
</comment>
<feature type="active site" description="Cysteine persulfide intermediate" evidence="9">
    <location>
        <position position="210"/>
    </location>
</feature>
<reference evidence="13 14" key="1">
    <citation type="submission" date="2017-07" db="EMBL/GenBank/DDBJ databases">
        <title>Draft Genome Sequences of Select Purple Nonsulfur Bacteria.</title>
        <authorList>
            <person name="Lasarre B."/>
            <person name="Mckinlay J.B."/>
        </authorList>
    </citation>
    <scope>NUCLEOTIDE SEQUENCE [LARGE SCALE GENOMIC DNA]</scope>
    <source>
        <strain evidence="13 14">DSM 11907</strain>
    </source>
</reference>
<dbReference type="PANTHER" id="PTHR11933:SF5">
    <property type="entry name" value="MITOCHONDRIAL TRNA-SPECIFIC 2-THIOURIDYLASE 1"/>
    <property type="match status" value="1"/>
</dbReference>
<feature type="site" description="Interaction with tRNA" evidence="9">
    <location>
        <position position="362"/>
    </location>
</feature>
<feature type="disulfide bond" description="Alternate" evidence="9">
    <location>
        <begin position="113"/>
        <end position="210"/>
    </location>
</feature>
<accession>A0A327KCA7</accession>
<keyword evidence="2 9" id="KW-0808">Transferase</keyword>
<dbReference type="FunFam" id="2.30.30.280:FF:000001">
    <property type="entry name" value="tRNA-specific 2-thiouridylase MnmA"/>
    <property type="match status" value="1"/>
</dbReference>
<keyword evidence="1 9" id="KW-0820">tRNA-binding</keyword>
<feature type="binding site" evidence="9">
    <location>
        <begin position="19"/>
        <end position="26"/>
    </location>
    <ligand>
        <name>ATP</name>
        <dbReference type="ChEBI" id="CHEBI:30616"/>
    </ligand>
</feature>
<evidence type="ECO:0000256" key="6">
    <source>
        <dbReference type="ARBA" id="ARBA00022884"/>
    </source>
</evidence>
<name>A0A327KCA7_9BRAD</name>
<comment type="similarity">
    <text evidence="9">Belongs to the MnmA/TRMU family.</text>
</comment>
<feature type="active site" description="Nucleophile" evidence="9">
    <location>
        <position position="113"/>
    </location>
</feature>
<keyword evidence="5 9" id="KW-0067">ATP-binding</keyword>
<feature type="binding site" evidence="9">
    <location>
        <position position="45"/>
    </location>
    <ligand>
        <name>ATP</name>
        <dbReference type="ChEBI" id="CHEBI:30616"/>
    </ligand>
</feature>
<keyword evidence="4 9" id="KW-0547">Nucleotide-binding</keyword>
<dbReference type="Gene3D" id="2.30.30.280">
    <property type="entry name" value="Adenine nucleotide alpha hydrolases-like domains"/>
    <property type="match status" value="1"/>
</dbReference>
<protein>
    <recommendedName>
        <fullName evidence="9">tRNA-specific 2-thiouridylase MnmA</fullName>
        <ecNumber evidence="9">2.8.1.13</ecNumber>
    </recommendedName>
</protein>
<sequence length="412" mass="44354">MRNSLDLDTRPADTRVVVAMSGGVDSSVTAALLKQEGYDVVGVTLQLYDHGAATHRLGACCAGQDIHDARRVAAQIGIPHYVLDYESRFKEAVMDRFAESYVHGETPVPCVDCNQSIKFRDLLGTARELGARVLATGHYVAARAMPDGGRALFRAREEERDQSYFLFATTREQLDILRFPLGERTKAETRDLARQFGLEVADKHDSQDICFVPTGRYTEVIERLKPGAAEPGDIVDLSGRVLGSHQGIIRFTVGQRRGLGIAAGEPLYVVRLDAASRRVVVGPREALRTTRMRLRDVNWIGDGTLDAALAAAGGRLEVFVKVRSTRRPQPAWVHRAGDGTAAGTGEIEVELVDGEEGVAPGQACVFYDALAGQARVLGGGFIRTAAAAVEPVAAPTEASAARRGPAVAGARR</sequence>
<proteinExistence type="inferred from homology"/>
<evidence type="ECO:0000256" key="2">
    <source>
        <dbReference type="ARBA" id="ARBA00022679"/>
    </source>
</evidence>
<dbReference type="RefSeq" id="WP_111358640.1">
    <property type="nucleotide sequence ID" value="NZ_NHSK01000092.1"/>
</dbReference>
<feature type="domain" description="tRNA-specific 2-thiouridylase MnmA-like C-terminal" evidence="11">
    <location>
        <begin position="291"/>
        <end position="382"/>
    </location>
</feature>
<dbReference type="Proteomes" id="UP000248863">
    <property type="component" value="Unassembled WGS sequence"/>
</dbReference>
<comment type="function">
    <text evidence="9">Catalyzes the 2-thiolation of uridine at the wobble position (U34) of tRNA, leading to the formation of s(2)U34.</text>
</comment>
<gene>
    <name evidence="9" type="primary">mnmA</name>
    <name evidence="13" type="ORF">CH338_18720</name>
</gene>
<dbReference type="Gene3D" id="3.40.50.620">
    <property type="entry name" value="HUPs"/>
    <property type="match status" value="1"/>
</dbReference>
<evidence type="ECO:0000256" key="3">
    <source>
        <dbReference type="ARBA" id="ARBA00022694"/>
    </source>
</evidence>
<dbReference type="CDD" id="cd01998">
    <property type="entry name" value="MnmA_TRMU-like"/>
    <property type="match status" value="1"/>
</dbReference>
<dbReference type="InterPro" id="IPR046885">
    <property type="entry name" value="MnmA-like_C"/>
</dbReference>
<dbReference type="InterPro" id="IPR004506">
    <property type="entry name" value="MnmA-like"/>
</dbReference>
<dbReference type="GO" id="GO:0005524">
    <property type="term" value="F:ATP binding"/>
    <property type="evidence" value="ECO:0007669"/>
    <property type="project" value="UniProtKB-KW"/>
</dbReference>
<dbReference type="FunFam" id="3.40.50.620:FF:000115">
    <property type="entry name" value="tRNA-specific 2-thiouridylase MnmA"/>
    <property type="match status" value="1"/>
</dbReference>
<keyword evidence="14" id="KW-1185">Reference proteome</keyword>
<dbReference type="InterPro" id="IPR046884">
    <property type="entry name" value="MnmA-like_central"/>
</dbReference>
<feature type="site" description="Interaction with tRNA" evidence="9">
    <location>
        <position position="138"/>
    </location>
</feature>
<keyword evidence="3 9" id="KW-0819">tRNA processing</keyword>
<dbReference type="OrthoDB" id="9800696at2"/>
<dbReference type="HAMAP" id="MF_00144">
    <property type="entry name" value="tRNA_thiouridyl_MnmA"/>
    <property type="match status" value="1"/>
</dbReference>
<evidence type="ECO:0000256" key="7">
    <source>
        <dbReference type="ARBA" id="ARBA00023157"/>
    </source>
</evidence>
<evidence type="ECO:0000313" key="13">
    <source>
        <dbReference type="EMBL" id="RAI35724.1"/>
    </source>
</evidence>
<dbReference type="Gene3D" id="2.40.30.10">
    <property type="entry name" value="Translation factors"/>
    <property type="match status" value="1"/>
</dbReference>
<comment type="subcellular location">
    <subcellularLocation>
        <location evidence="9">Cytoplasm</location>
    </subcellularLocation>
</comment>
<evidence type="ECO:0000259" key="12">
    <source>
        <dbReference type="Pfam" id="PF20259"/>
    </source>
</evidence>
<feature type="binding site" evidence="9">
    <location>
        <position position="137"/>
    </location>
    <ligand>
        <name>ATP</name>
        <dbReference type="ChEBI" id="CHEBI:30616"/>
    </ligand>
</feature>
<dbReference type="PANTHER" id="PTHR11933">
    <property type="entry name" value="TRNA 5-METHYLAMINOMETHYL-2-THIOURIDYLATE -METHYLTRANSFERASE"/>
    <property type="match status" value="1"/>
</dbReference>
<evidence type="ECO:0000256" key="5">
    <source>
        <dbReference type="ARBA" id="ARBA00022840"/>
    </source>
</evidence>
<dbReference type="GO" id="GO:0000049">
    <property type="term" value="F:tRNA binding"/>
    <property type="evidence" value="ECO:0007669"/>
    <property type="project" value="UniProtKB-KW"/>
</dbReference>
<keyword evidence="9" id="KW-0963">Cytoplasm</keyword>
<dbReference type="NCBIfam" id="NF001138">
    <property type="entry name" value="PRK00143.1"/>
    <property type="match status" value="1"/>
</dbReference>
<comment type="catalytic activity">
    <reaction evidence="8 9">
        <text>S-sulfanyl-L-cysteinyl-[protein] + uridine(34) in tRNA + AH2 + ATP = 2-thiouridine(34) in tRNA + L-cysteinyl-[protein] + A + AMP + diphosphate + H(+)</text>
        <dbReference type="Rhea" id="RHEA:47032"/>
        <dbReference type="Rhea" id="RHEA-COMP:10131"/>
        <dbReference type="Rhea" id="RHEA-COMP:11726"/>
        <dbReference type="Rhea" id="RHEA-COMP:11727"/>
        <dbReference type="Rhea" id="RHEA-COMP:11728"/>
        <dbReference type="ChEBI" id="CHEBI:13193"/>
        <dbReference type="ChEBI" id="CHEBI:15378"/>
        <dbReference type="ChEBI" id="CHEBI:17499"/>
        <dbReference type="ChEBI" id="CHEBI:29950"/>
        <dbReference type="ChEBI" id="CHEBI:30616"/>
        <dbReference type="ChEBI" id="CHEBI:33019"/>
        <dbReference type="ChEBI" id="CHEBI:61963"/>
        <dbReference type="ChEBI" id="CHEBI:65315"/>
        <dbReference type="ChEBI" id="CHEBI:87170"/>
        <dbReference type="ChEBI" id="CHEBI:456215"/>
        <dbReference type="EC" id="2.8.1.13"/>
    </reaction>
</comment>
<dbReference type="EMBL" id="NPEU01000247">
    <property type="protein sequence ID" value="RAI35724.1"/>
    <property type="molecule type" value="Genomic_DNA"/>
</dbReference>
<feature type="region of interest" description="Interaction with tRNA" evidence="9">
    <location>
        <begin position="160"/>
        <end position="162"/>
    </location>
</feature>
<dbReference type="InterPro" id="IPR014729">
    <property type="entry name" value="Rossmann-like_a/b/a_fold"/>
</dbReference>
<dbReference type="GO" id="GO:0002143">
    <property type="term" value="P:tRNA wobble position uridine thiolation"/>
    <property type="evidence" value="ECO:0007669"/>
    <property type="project" value="TreeGrafter"/>
</dbReference>
<keyword evidence="7 9" id="KW-1015">Disulfide bond</keyword>